<dbReference type="InterPro" id="IPR045338">
    <property type="entry name" value="DUF6535"/>
</dbReference>
<protein>
    <recommendedName>
        <fullName evidence="3">DUF6535 domain-containing protein</fullName>
    </recommendedName>
</protein>
<sequence>MEGILPAGASNRYKGKLGRGREESANPVNEHSNTSVRRGEIQERLSAQPSNIGHGEMDGDSQAQPKWNVQPTQPSLHSEAFQCNHPPVGLSMEPDQYGAELSRDARVWKVYVKETDIWDAELVDGWNKSLDVILVFAALFSAVSSTFLIESSSKLQEDPNDVSATALLAISRILIPVNNNTLVNSTAWEPSELSIGEKFNPSRSVVIVNSLWFLSLGLSLATSFLAMLAKDWCYSFAAHRIGHPWDQAQRRQRKWMMIEKWKMQELILLLPSLIHLSLLLFAIGLCIYVWDLNTTAAIPIICVSGAALIFYVCSSITACLVEFFPCTTIISRLLRSGFVRSLSNMLVAWCMMGISSITGVVNWLLYFLLLGASTVFIYLVSFPRVVHDLVKGRRSRSQRHMIPADCVTYLNKRFPGSKLGGRIEGIWTPIRNLFSSLHTWKIRDGDLVTSLALGWLIQNCETPNSVSIALQAIAGASQRIPREPLESCQATLQILRRLVSSTGAIGSSSETQLYVRALAFLSSHSSAHAEMGTDNYRDTEDLEVLIWEFKLMHENRVVELITHSNSIFLPTVNNLLALSMGNTATSASLLQLRGEDQRPDGTLDQVIRLLSNHLQANSPLHPASLQSLVNAAALLMACAPVPSPRHDLAALCVECCQNHCPDIRNSESSIQLGPGPELVICALLHGQGNASLPSIRLNSRAQHAIRALLTTQSRGDSYRLKFYWIGLVEILSHLERYSMSQTHSDYALLKKWCDKQSFHYEWSLFGAPPFRNQKDLFRHESVEFLTAIDQVYDIVGASTSGDEATSHLPEPIYGVLIRIGCFAQSDVERTLCEKLLSRFGFPRLTDPLMRTIAWLWREHSRFHWQRYCSYRNTLLLVLGETYRNETADPRSRHCSATQLWLFLQLTGQAPNATSDQKMLRKCLDDQAGLRIQALGLEQVKHNLEAYIIKSYEHGEHLGTYSARIVECILELRGSQGREVLMTRVRNDLRGVPVYLRGLSLLPSQAKVHIGVSPSPSMDASSLLLQPLAPIRAEAGASHAIDNQFSDGIHVTPDVRFSPSTQKVSDVDPV</sequence>
<accession>A0A8H3H2Q9</accession>
<organism evidence="4 5">
    <name type="scientific">Rhizoctonia solani</name>
    <dbReference type="NCBI Taxonomy" id="456999"/>
    <lineage>
        <taxon>Eukaryota</taxon>
        <taxon>Fungi</taxon>
        <taxon>Dikarya</taxon>
        <taxon>Basidiomycota</taxon>
        <taxon>Agaricomycotina</taxon>
        <taxon>Agaricomycetes</taxon>
        <taxon>Cantharellales</taxon>
        <taxon>Ceratobasidiaceae</taxon>
        <taxon>Rhizoctonia</taxon>
    </lineage>
</organism>
<evidence type="ECO:0000259" key="3">
    <source>
        <dbReference type="Pfam" id="PF20153"/>
    </source>
</evidence>
<keyword evidence="2" id="KW-0812">Transmembrane</keyword>
<feature type="transmembrane region" description="Helical" evidence="2">
    <location>
        <begin position="266"/>
        <end position="290"/>
    </location>
</feature>
<dbReference type="AlphaFoldDB" id="A0A8H3H2Q9"/>
<dbReference type="EMBL" id="CAJMXA010002992">
    <property type="protein sequence ID" value="CAE6489857.1"/>
    <property type="molecule type" value="Genomic_DNA"/>
</dbReference>
<keyword evidence="2" id="KW-0472">Membrane</keyword>
<feature type="transmembrane region" description="Helical" evidence="2">
    <location>
        <begin position="211"/>
        <end position="229"/>
    </location>
</feature>
<reference evidence="4" key="1">
    <citation type="submission" date="2021-01" db="EMBL/GenBank/DDBJ databases">
        <authorList>
            <person name="Kaushik A."/>
        </authorList>
    </citation>
    <scope>NUCLEOTIDE SEQUENCE</scope>
    <source>
        <strain evidence="4">AG6-10EEA</strain>
    </source>
</reference>
<gene>
    <name evidence="4" type="ORF">RDB_LOCUS99938</name>
</gene>
<feature type="transmembrane region" description="Helical" evidence="2">
    <location>
        <begin position="363"/>
        <end position="386"/>
    </location>
</feature>
<evidence type="ECO:0000313" key="5">
    <source>
        <dbReference type="Proteomes" id="UP000663853"/>
    </source>
</evidence>
<feature type="domain" description="DUF6535" evidence="3">
    <location>
        <begin position="108"/>
        <end position="290"/>
    </location>
</feature>
<feature type="region of interest" description="Disordered" evidence="1">
    <location>
        <begin position="1"/>
        <end position="72"/>
    </location>
</feature>
<dbReference type="OrthoDB" id="193931at2759"/>
<evidence type="ECO:0000256" key="2">
    <source>
        <dbReference type="SAM" id="Phobius"/>
    </source>
</evidence>
<evidence type="ECO:0000256" key="1">
    <source>
        <dbReference type="SAM" id="MobiDB-lite"/>
    </source>
</evidence>
<dbReference type="Pfam" id="PF20153">
    <property type="entry name" value="DUF6535"/>
    <property type="match status" value="1"/>
</dbReference>
<name>A0A8H3H2Q9_9AGAM</name>
<feature type="compositionally biased region" description="Polar residues" evidence="1">
    <location>
        <begin position="61"/>
        <end position="72"/>
    </location>
</feature>
<dbReference type="Proteomes" id="UP000663853">
    <property type="component" value="Unassembled WGS sequence"/>
</dbReference>
<feature type="compositionally biased region" description="Polar residues" evidence="1">
    <location>
        <begin position="26"/>
        <end position="36"/>
    </location>
</feature>
<evidence type="ECO:0000313" key="4">
    <source>
        <dbReference type="EMBL" id="CAE6489857.1"/>
    </source>
</evidence>
<feature type="transmembrane region" description="Helical" evidence="2">
    <location>
        <begin position="296"/>
        <end position="325"/>
    </location>
</feature>
<comment type="caution">
    <text evidence="4">The sequence shown here is derived from an EMBL/GenBank/DDBJ whole genome shotgun (WGS) entry which is preliminary data.</text>
</comment>
<keyword evidence="2" id="KW-1133">Transmembrane helix</keyword>
<proteinExistence type="predicted"/>